<proteinExistence type="predicted"/>
<accession>A0ABR3LU48</accession>
<comment type="caution">
    <text evidence="1">The sequence shown here is derived from an EMBL/GenBank/DDBJ whole genome shotgun (WGS) entry which is preliminary data.</text>
</comment>
<feature type="non-terminal residue" evidence="1">
    <location>
        <position position="1"/>
    </location>
</feature>
<dbReference type="InterPro" id="IPR053082">
    <property type="entry name" value="Nuclear_GTPase_SLIP-GC"/>
</dbReference>
<protein>
    <submittedName>
        <fullName evidence="1">Uncharacterized protein</fullName>
    </submittedName>
</protein>
<sequence length="279" mass="31643">AERKVSIRAELETNLMKALNELEKYYGNIHHDLKQSLSKGVKESVNSCVSSTKALIASKRNGRGFHRTLHALCKNYGCFWLKRRDLVLDLNKKLVKPLHENTDEYFNLIFPVSGKTGKSVQEQIDKFTIIPSDSAYSRSSMLRHIQSFIITEENKLKAMVNKEIIELKKGIYSSIIKTIQNEIAPSYEEAAALTGIGSMKERQELLIATVDKKKQDMFNKAKIEALKKLNNSKLYIKDAFETGLKEAMNVSLSQASKIKSMDVSKETEHLERLSAQLSD</sequence>
<dbReference type="EMBL" id="JAYMGO010000019">
    <property type="protein sequence ID" value="KAL1255194.1"/>
    <property type="molecule type" value="Genomic_DNA"/>
</dbReference>
<evidence type="ECO:0000313" key="1">
    <source>
        <dbReference type="EMBL" id="KAL1255194.1"/>
    </source>
</evidence>
<organism evidence="1 2">
    <name type="scientific">Cirrhinus molitorella</name>
    <name type="common">mud carp</name>
    <dbReference type="NCBI Taxonomy" id="172907"/>
    <lineage>
        <taxon>Eukaryota</taxon>
        <taxon>Metazoa</taxon>
        <taxon>Chordata</taxon>
        <taxon>Craniata</taxon>
        <taxon>Vertebrata</taxon>
        <taxon>Euteleostomi</taxon>
        <taxon>Actinopterygii</taxon>
        <taxon>Neopterygii</taxon>
        <taxon>Teleostei</taxon>
        <taxon>Ostariophysi</taxon>
        <taxon>Cypriniformes</taxon>
        <taxon>Cyprinidae</taxon>
        <taxon>Labeoninae</taxon>
        <taxon>Labeonini</taxon>
        <taxon>Cirrhinus</taxon>
    </lineage>
</organism>
<dbReference type="PANTHER" id="PTHR47308:SF1">
    <property type="entry name" value="NUCLEAR GTPASE SLIP-GC"/>
    <property type="match status" value="1"/>
</dbReference>
<dbReference type="Proteomes" id="UP001558613">
    <property type="component" value="Unassembled WGS sequence"/>
</dbReference>
<dbReference type="PANTHER" id="PTHR47308">
    <property type="entry name" value="NUCLEAR GTPASE SLIP-GC"/>
    <property type="match status" value="1"/>
</dbReference>
<name>A0ABR3LU48_9TELE</name>
<evidence type="ECO:0000313" key="2">
    <source>
        <dbReference type="Proteomes" id="UP001558613"/>
    </source>
</evidence>
<gene>
    <name evidence="1" type="ORF">QQF64_013255</name>
</gene>
<keyword evidence="2" id="KW-1185">Reference proteome</keyword>
<reference evidence="1 2" key="1">
    <citation type="submission" date="2023-09" db="EMBL/GenBank/DDBJ databases">
        <authorList>
            <person name="Wang M."/>
        </authorList>
    </citation>
    <scope>NUCLEOTIDE SEQUENCE [LARGE SCALE GENOMIC DNA]</scope>
    <source>
        <strain evidence="1">GT-2023</strain>
        <tissue evidence="1">Liver</tissue>
    </source>
</reference>